<dbReference type="InterPro" id="IPR001753">
    <property type="entry name" value="Enoyl-CoA_hydra/iso"/>
</dbReference>
<gene>
    <name evidence="2" type="ORF">DFR34_11532</name>
</gene>
<organism evidence="2 3">
    <name type="scientific">Rivihabitans pingtungensis</name>
    <dbReference type="NCBI Taxonomy" id="1054498"/>
    <lineage>
        <taxon>Bacteria</taxon>
        <taxon>Pseudomonadati</taxon>
        <taxon>Pseudomonadota</taxon>
        <taxon>Betaproteobacteria</taxon>
        <taxon>Neisseriales</taxon>
        <taxon>Aquaspirillaceae</taxon>
        <taxon>Rivihabitans</taxon>
    </lineage>
</organism>
<dbReference type="GO" id="GO:0008300">
    <property type="term" value="P:isoprenoid catabolic process"/>
    <property type="evidence" value="ECO:0007669"/>
    <property type="project" value="TreeGrafter"/>
</dbReference>
<sequence>MTDSILYSLAANGVATLTLNRPELHNAIDDALIARLSELLDEVEANPDVRVLVLTGNGLSFSSGVDQDWMRRMQGYSEAEHLADAQALTRVLHKLDTLRLPTIASVQGSAFGVGAGLVACCDVAVATAEALFGFSEVRLGLIPASTAPYVVRAIGERSARRYFITAERFNAEKAKRLGLVHIVVEHEALNAQVTYLTETLVRNGPHAIAGSKALLRDVWGKVIDQRLVDFTAERIAHARASDEGREGVAALLEKRKPNWQA</sequence>
<dbReference type="Proteomes" id="UP000247555">
    <property type="component" value="Unassembled WGS sequence"/>
</dbReference>
<accession>A0A318KJU2</accession>
<dbReference type="InterPro" id="IPR051683">
    <property type="entry name" value="Enoyl-CoA_Hydratase/Isomerase"/>
</dbReference>
<dbReference type="Pfam" id="PF00378">
    <property type="entry name" value="ECH_1"/>
    <property type="match status" value="1"/>
</dbReference>
<dbReference type="PANTHER" id="PTHR42964:SF1">
    <property type="entry name" value="POLYKETIDE BIOSYNTHESIS ENOYL-COA HYDRATASE PKSH-RELATED"/>
    <property type="match status" value="1"/>
</dbReference>
<comment type="caution">
    <text evidence="2">The sequence shown here is derived from an EMBL/GenBank/DDBJ whole genome shotgun (WGS) entry which is preliminary data.</text>
</comment>
<dbReference type="CDD" id="cd06558">
    <property type="entry name" value="crotonase-like"/>
    <property type="match status" value="1"/>
</dbReference>
<keyword evidence="3" id="KW-1185">Reference proteome</keyword>
<dbReference type="SUPFAM" id="SSF52096">
    <property type="entry name" value="ClpP/crotonase"/>
    <property type="match status" value="1"/>
</dbReference>
<dbReference type="RefSeq" id="WP_110391263.1">
    <property type="nucleotide sequence ID" value="NZ_DAIMVG010000023.1"/>
</dbReference>
<dbReference type="AlphaFoldDB" id="A0A318KJU2"/>
<protein>
    <submittedName>
        <fullName evidence="2">Methylglutaconyl-CoA hydratase</fullName>
    </submittedName>
</protein>
<dbReference type="InterPro" id="IPR029045">
    <property type="entry name" value="ClpP/crotonase-like_dom_sf"/>
</dbReference>
<dbReference type="Gene3D" id="3.90.226.10">
    <property type="entry name" value="2-enoyl-CoA Hydratase, Chain A, domain 1"/>
    <property type="match status" value="1"/>
</dbReference>
<dbReference type="InterPro" id="IPR014748">
    <property type="entry name" value="Enoyl-CoA_hydra_C"/>
</dbReference>
<evidence type="ECO:0000313" key="2">
    <source>
        <dbReference type="EMBL" id="PXX77720.1"/>
    </source>
</evidence>
<reference evidence="2 3" key="1">
    <citation type="submission" date="2018-05" db="EMBL/GenBank/DDBJ databases">
        <title>Genomic Encyclopedia of Type Strains, Phase IV (KMG-IV): sequencing the most valuable type-strain genomes for metagenomic binning, comparative biology and taxonomic classification.</title>
        <authorList>
            <person name="Goeker M."/>
        </authorList>
    </citation>
    <scope>NUCLEOTIDE SEQUENCE [LARGE SCALE GENOMIC DNA]</scope>
    <source>
        <strain evidence="2 3">DSM 29661</strain>
    </source>
</reference>
<dbReference type="EMBL" id="QJKI01000015">
    <property type="protein sequence ID" value="PXX77720.1"/>
    <property type="molecule type" value="Genomic_DNA"/>
</dbReference>
<dbReference type="PANTHER" id="PTHR42964">
    <property type="entry name" value="ENOYL-COA HYDRATASE"/>
    <property type="match status" value="1"/>
</dbReference>
<evidence type="ECO:0000313" key="3">
    <source>
        <dbReference type="Proteomes" id="UP000247555"/>
    </source>
</evidence>
<dbReference type="Gene3D" id="1.10.12.10">
    <property type="entry name" value="Lyase 2-enoyl-coa Hydratase, Chain A, domain 2"/>
    <property type="match status" value="1"/>
</dbReference>
<proteinExistence type="inferred from homology"/>
<dbReference type="GO" id="GO:0003824">
    <property type="term" value="F:catalytic activity"/>
    <property type="evidence" value="ECO:0007669"/>
    <property type="project" value="UniProtKB-ARBA"/>
</dbReference>
<comment type="similarity">
    <text evidence="1">Belongs to the enoyl-CoA hydratase/isomerase family.</text>
</comment>
<evidence type="ECO:0000256" key="1">
    <source>
        <dbReference type="ARBA" id="ARBA00005254"/>
    </source>
</evidence>
<dbReference type="OrthoDB" id="9807606at2"/>
<name>A0A318KJU2_9NEIS</name>